<evidence type="ECO:0000259" key="11">
    <source>
        <dbReference type="Pfam" id="PF24894"/>
    </source>
</evidence>
<dbReference type="GO" id="GO:0016779">
    <property type="term" value="F:nucleotidyltransferase activity"/>
    <property type="evidence" value="ECO:0007669"/>
    <property type="project" value="UniProtKB-KW"/>
</dbReference>
<dbReference type="Gene3D" id="2.160.10.10">
    <property type="entry name" value="Hexapeptide repeat proteins"/>
    <property type="match status" value="1"/>
</dbReference>
<organism evidence="12 13">
    <name type="scientific">Psychromonas marina</name>
    <dbReference type="NCBI Taxonomy" id="88364"/>
    <lineage>
        <taxon>Bacteria</taxon>
        <taxon>Pseudomonadati</taxon>
        <taxon>Pseudomonadota</taxon>
        <taxon>Gammaproteobacteria</taxon>
        <taxon>Alteromonadales</taxon>
        <taxon>Psychromonadaceae</taxon>
        <taxon>Psychromonas</taxon>
    </lineage>
</organism>
<dbReference type="NCBIfam" id="NF001947">
    <property type="entry name" value="PRK00725.1"/>
    <property type="match status" value="1"/>
</dbReference>
<evidence type="ECO:0000256" key="5">
    <source>
        <dbReference type="ARBA" id="ARBA00022741"/>
    </source>
</evidence>
<keyword evidence="8 9" id="KW-0119">Carbohydrate metabolism</keyword>
<evidence type="ECO:0000256" key="7">
    <source>
        <dbReference type="ARBA" id="ARBA00023056"/>
    </source>
</evidence>
<keyword evidence="6 9" id="KW-0067">ATP-binding</keyword>
<dbReference type="EC" id="2.7.7.27" evidence="9"/>
<reference evidence="13" key="1">
    <citation type="journal article" date="2019" name="Int. J. Syst. Evol. Microbiol.">
        <title>The Global Catalogue of Microorganisms (GCM) 10K type strain sequencing project: providing services to taxonomists for standard genome sequencing and annotation.</title>
        <authorList>
            <consortium name="The Broad Institute Genomics Platform"/>
            <consortium name="The Broad Institute Genome Sequencing Center for Infectious Disease"/>
            <person name="Wu L."/>
            <person name="Ma J."/>
        </authorList>
    </citation>
    <scope>NUCLEOTIDE SEQUENCE [LARGE SCALE GENOMIC DNA]</scope>
    <source>
        <strain evidence="13">NBRC 103166</strain>
    </source>
</reference>
<evidence type="ECO:0000256" key="6">
    <source>
        <dbReference type="ARBA" id="ARBA00022840"/>
    </source>
</evidence>
<evidence type="ECO:0000256" key="3">
    <source>
        <dbReference type="ARBA" id="ARBA00022679"/>
    </source>
</evidence>
<dbReference type="Proteomes" id="UP001157353">
    <property type="component" value="Unassembled WGS sequence"/>
</dbReference>
<feature type="domain" description="Nucleotidyl transferase" evidence="10">
    <location>
        <begin position="14"/>
        <end position="278"/>
    </location>
</feature>
<dbReference type="InterPro" id="IPR011831">
    <property type="entry name" value="ADP-Glc_PPase"/>
</dbReference>
<dbReference type="PANTHER" id="PTHR43523:SF2">
    <property type="entry name" value="GLUCOSE-1-PHOSPHATE ADENYLYLTRANSFERASE"/>
    <property type="match status" value="1"/>
</dbReference>
<comment type="catalytic activity">
    <reaction evidence="9">
        <text>alpha-D-glucose 1-phosphate + ATP + H(+) = ADP-alpha-D-glucose + diphosphate</text>
        <dbReference type="Rhea" id="RHEA:12120"/>
        <dbReference type="ChEBI" id="CHEBI:15378"/>
        <dbReference type="ChEBI" id="CHEBI:30616"/>
        <dbReference type="ChEBI" id="CHEBI:33019"/>
        <dbReference type="ChEBI" id="CHEBI:57498"/>
        <dbReference type="ChEBI" id="CHEBI:58601"/>
        <dbReference type="EC" id="2.7.7.27"/>
    </reaction>
</comment>
<gene>
    <name evidence="12" type="primary">glgC_1</name>
    <name evidence="9" type="synonym">glgC</name>
    <name evidence="12" type="ORF">GCM10007916_25620</name>
</gene>
<feature type="binding site" evidence="9">
    <location>
        <position position="203"/>
    </location>
    <ligand>
        <name>alpha-D-glucose 1-phosphate</name>
        <dbReference type="ChEBI" id="CHEBI:58601"/>
    </ligand>
</feature>
<evidence type="ECO:0000313" key="13">
    <source>
        <dbReference type="Proteomes" id="UP001157353"/>
    </source>
</evidence>
<dbReference type="HAMAP" id="MF_00624">
    <property type="entry name" value="GlgC"/>
    <property type="match status" value="1"/>
</dbReference>
<dbReference type="CDD" id="cd02508">
    <property type="entry name" value="ADP_Glucose_PP"/>
    <property type="match status" value="1"/>
</dbReference>
<proteinExistence type="inferred from homology"/>
<dbReference type="NCBIfam" id="TIGR02091">
    <property type="entry name" value="glgC"/>
    <property type="match status" value="1"/>
</dbReference>
<sequence>MSQHIGLLTRDTIALILAGGKGSRLKHLTEDRAKPGLPFGGKYKIIDFTLSNCMNSGIRRVNVLTQYKSSELLDHIQKSWSRMPWELGEYVNIVPAQQQIGDLWYRGTADAVYQNLKQLRKQHCKYVLILGGDHIYKMDYSRMLRQHAKNNADISIASIPVNTKHASPFGVLGINSDMRIIEFVEKPECPPEMPDLPGKSLVSMGVYIFNFDVLEKLLLADACLPASQHDFGYNVIPKAIKQQSVYAYVFDSDGCADVQAYWKDVGTVDQYFHANLDLVQLEPELNLYDKHWPIYSFQEQLPGAKFIFDEEGCRGQAIDSVITAGCIISGATLKKSLLFTCVTIERYSKLGHCVILPNVRIGKRCNLYNVLVVEDCIIPDDFCIGFDYESDKNFYEISESGVILVTQEMIDNFLKIEHGG</sequence>
<comment type="function">
    <text evidence="9">Involved in the biosynthesis of ADP-glucose, a building block required for the elongation reactions to produce glycogen. Catalyzes the reaction between ATP and alpha-D-glucose 1-phosphate (G1P) to produce pyrophosphate and ADP-Glc.</text>
</comment>
<feature type="binding site" evidence="9">
    <location>
        <begin position="185"/>
        <end position="186"/>
    </location>
    <ligand>
        <name>alpha-D-glucose 1-phosphate</name>
        <dbReference type="ChEBI" id="CHEBI:58601"/>
    </ligand>
</feature>
<keyword evidence="4 9" id="KW-0548">Nucleotidyltransferase</keyword>
<dbReference type="InterPro" id="IPR056818">
    <property type="entry name" value="GlmU/GlgC-like_hexapep"/>
</dbReference>
<dbReference type="Gene3D" id="3.90.550.10">
    <property type="entry name" value="Spore Coat Polysaccharide Biosynthesis Protein SpsA, Chain A"/>
    <property type="match status" value="1"/>
</dbReference>
<dbReference type="PROSITE" id="PS00809">
    <property type="entry name" value="ADP_GLC_PYROPHOSPH_2"/>
    <property type="match status" value="1"/>
</dbReference>
<comment type="pathway">
    <text evidence="9">Glycan biosynthesis; glycogen biosynthesis.</text>
</comment>
<feature type="binding site" evidence="9">
    <location>
        <position position="105"/>
    </location>
    <ligand>
        <name>alpha-D-glucose 1-phosphate</name>
        <dbReference type="ChEBI" id="CHEBI:58601"/>
    </ligand>
</feature>
<keyword evidence="7 9" id="KW-0320">Glycogen biosynthesis</keyword>
<evidence type="ECO:0000256" key="1">
    <source>
        <dbReference type="ARBA" id="ARBA00010443"/>
    </source>
</evidence>
<dbReference type="InterPro" id="IPR005835">
    <property type="entry name" value="NTP_transferase_dom"/>
</dbReference>
<dbReference type="RefSeq" id="WP_284204604.1">
    <property type="nucleotide sequence ID" value="NZ_BSPQ01000013.1"/>
</dbReference>
<feature type="site" description="Could play a key role in the communication between the regulatory and the substrate sites" evidence="9">
    <location>
        <position position="104"/>
    </location>
</feature>
<dbReference type="InterPro" id="IPR005836">
    <property type="entry name" value="ADP_Glu_pyroP_CS"/>
</dbReference>
<dbReference type="PANTHER" id="PTHR43523">
    <property type="entry name" value="GLUCOSE-1-PHOSPHATE ADENYLYLTRANSFERASE-RELATED"/>
    <property type="match status" value="1"/>
</dbReference>
<keyword evidence="13" id="KW-1185">Reference proteome</keyword>
<dbReference type="Pfam" id="PF00483">
    <property type="entry name" value="NTP_transferase"/>
    <property type="match status" value="1"/>
</dbReference>
<dbReference type="CDD" id="cd04651">
    <property type="entry name" value="LbH_G1P_AT_C"/>
    <property type="match status" value="1"/>
</dbReference>
<comment type="similarity">
    <text evidence="1 9">Belongs to the bacterial/plant glucose-1-phosphate adenylyltransferase family.</text>
</comment>
<accession>A0ABQ6E2Q1</accession>
<keyword evidence="2 9" id="KW-0321">Glycogen metabolism</keyword>
<keyword evidence="3 9" id="KW-0808">Transferase</keyword>
<dbReference type="InterPro" id="IPR023049">
    <property type="entry name" value="GlgC_bac"/>
</dbReference>
<dbReference type="NCBIfam" id="NF002023">
    <property type="entry name" value="PRK00844.1"/>
    <property type="match status" value="1"/>
</dbReference>
<dbReference type="EMBL" id="BSPQ01000013">
    <property type="protein sequence ID" value="GLS91493.1"/>
    <property type="molecule type" value="Genomic_DNA"/>
</dbReference>
<feature type="site" description="Could play a key role in the communication between the regulatory and the substrate sites" evidence="9">
    <location>
        <position position="66"/>
    </location>
</feature>
<dbReference type="SUPFAM" id="SSF53448">
    <property type="entry name" value="Nucleotide-diphospho-sugar transferases"/>
    <property type="match status" value="1"/>
</dbReference>
<dbReference type="InterPro" id="IPR029044">
    <property type="entry name" value="Nucleotide-diphossugar_trans"/>
</dbReference>
<dbReference type="SUPFAM" id="SSF51161">
    <property type="entry name" value="Trimeric LpxA-like enzymes"/>
    <property type="match status" value="1"/>
</dbReference>
<protein>
    <recommendedName>
        <fullName evidence="9">Glucose-1-phosphate adenylyltransferase</fullName>
        <ecNumber evidence="9">2.7.7.27</ecNumber>
    </recommendedName>
    <alternativeName>
        <fullName evidence="9">ADP-glucose pyrophosphorylase</fullName>
        <shortName evidence="9">ADPGlc PPase</shortName>
    </alternativeName>
    <alternativeName>
        <fullName evidence="9">ADP-glucose synthase</fullName>
    </alternativeName>
</protein>
<evidence type="ECO:0000256" key="8">
    <source>
        <dbReference type="ARBA" id="ARBA00023277"/>
    </source>
</evidence>
<dbReference type="InterPro" id="IPR011004">
    <property type="entry name" value="Trimer_LpxA-like_sf"/>
</dbReference>
<dbReference type="Pfam" id="PF24894">
    <property type="entry name" value="Hexapep_GlmU"/>
    <property type="match status" value="1"/>
</dbReference>
<name>A0ABQ6E2Q1_9GAMM</name>
<evidence type="ECO:0000256" key="2">
    <source>
        <dbReference type="ARBA" id="ARBA00022600"/>
    </source>
</evidence>
<evidence type="ECO:0000313" key="12">
    <source>
        <dbReference type="EMBL" id="GLS91493.1"/>
    </source>
</evidence>
<feature type="domain" description="Glucose-1-phosphate adenylyltransferase/Bifunctional protein GlmU-like C-terminal hexapeptide" evidence="11">
    <location>
        <begin position="302"/>
        <end position="405"/>
    </location>
</feature>
<comment type="caution">
    <text evidence="12">The sequence shown here is derived from an EMBL/GenBank/DDBJ whole genome shotgun (WGS) entry which is preliminary data.</text>
</comment>
<dbReference type="PROSITE" id="PS00810">
    <property type="entry name" value="ADP_GLC_PYROPHOSPH_3"/>
    <property type="match status" value="1"/>
</dbReference>
<evidence type="ECO:0000256" key="4">
    <source>
        <dbReference type="ARBA" id="ARBA00022695"/>
    </source>
</evidence>
<feature type="binding site" evidence="9">
    <location>
        <position position="170"/>
    </location>
    <ligand>
        <name>alpha-D-glucose 1-phosphate</name>
        <dbReference type="ChEBI" id="CHEBI:58601"/>
    </ligand>
</feature>
<evidence type="ECO:0000259" key="10">
    <source>
        <dbReference type="Pfam" id="PF00483"/>
    </source>
</evidence>
<evidence type="ECO:0000256" key="9">
    <source>
        <dbReference type="HAMAP-Rule" id="MF_00624"/>
    </source>
</evidence>
<comment type="subunit">
    <text evidence="9">Homotetramer.</text>
</comment>
<keyword evidence="5 9" id="KW-0547">Nucleotide-binding</keyword>